<keyword evidence="3" id="KW-0949">S-adenosyl-L-methionine</keyword>
<organism evidence="8 9">
    <name type="scientific">Desulfosarcina widdelii</name>
    <dbReference type="NCBI Taxonomy" id="947919"/>
    <lineage>
        <taxon>Bacteria</taxon>
        <taxon>Pseudomonadati</taxon>
        <taxon>Thermodesulfobacteriota</taxon>
        <taxon>Desulfobacteria</taxon>
        <taxon>Desulfobacterales</taxon>
        <taxon>Desulfosarcinaceae</taxon>
        <taxon>Desulfosarcina</taxon>
    </lineage>
</organism>
<protein>
    <recommendedName>
        <fullName evidence="7">Radical SAM core domain-containing protein</fullName>
    </recommendedName>
</protein>
<name>A0A5K7YX47_9BACT</name>
<dbReference type="EMBL" id="AP021875">
    <property type="protein sequence ID" value="BBO73916.1"/>
    <property type="molecule type" value="Genomic_DNA"/>
</dbReference>
<dbReference type="SUPFAM" id="SSF46785">
    <property type="entry name" value="Winged helix' DNA-binding domain"/>
    <property type="match status" value="1"/>
</dbReference>
<keyword evidence="4" id="KW-0479">Metal-binding</keyword>
<evidence type="ECO:0000256" key="5">
    <source>
        <dbReference type="ARBA" id="ARBA00023004"/>
    </source>
</evidence>
<dbReference type="Gene3D" id="3.20.20.70">
    <property type="entry name" value="Aldolase class I"/>
    <property type="match status" value="1"/>
</dbReference>
<dbReference type="CDD" id="cd01335">
    <property type="entry name" value="Radical_SAM"/>
    <property type="match status" value="1"/>
</dbReference>
<dbReference type="OrthoDB" id="9800840at2"/>
<keyword evidence="9" id="KW-1185">Reference proteome</keyword>
<dbReference type="Proteomes" id="UP000427769">
    <property type="component" value="Chromosome"/>
</dbReference>
<dbReference type="GO" id="GO:0051539">
    <property type="term" value="F:4 iron, 4 sulfur cluster binding"/>
    <property type="evidence" value="ECO:0007669"/>
    <property type="project" value="UniProtKB-KW"/>
</dbReference>
<keyword evidence="2" id="KW-0004">4Fe-4S</keyword>
<evidence type="ECO:0000256" key="4">
    <source>
        <dbReference type="ARBA" id="ARBA00022723"/>
    </source>
</evidence>
<dbReference type="GO" id="GO:0003824">
    <property type="term" value="F:catalytic activity"/>
    <property type="evidence" value="ECO:0007669"/>
    <property type="project" value="InterPro"/>
</dbReference>
<evidence type="ECO:0000256" key="1">
    <source>
        <dbReference type="ARBA" id="ARBA00001966"/>
    </source>
</evidence>
<comment type="cofactor">
    <cofactor evidence="1">
        <name>[4Fe-4S] cluster</name>
        <dbReference type="ChEBI" id="CHEBI:49883"/>
    </cofactor>
</comment>
<dbReference type="PANTHER" id="PTHR43787:SF11">
    <property type="entry name" value="UPF0026 PROTEIN SLR1464"/>
    <property type="match status" value="1"/>
</dbReference>
<evidence type="ECO:0000256" key="2">
    <source>
        <dbReference type="ARBA" id="ARBA00022485"/>
    </source>
</evidence>
<dbReference type="GO" id="GO:0046872">
    <property type="term" value="F:metal ion binding"/>
    <property type="evidence" value="ECO:0007669"/>
    <property type="project" value="UniProtKB-KW"/>
</dbReference>
<dbReference type="InterPro" id="IPR013785">
    <property type="entry name" value="Aldolase_TIM"/>
</dbReference>
<dbReference type="InterPro" id="IPR036390">
    <property type="entry name" value="WH_DNA-bd_sf"/>
</dbReference>
<evidence type="ECO:0000256" key="3">
    <source>
        <dbReference type="ARBA" id="ARBA00022691"/>
    </source>
</evidence>
<dbReference type="InterPro" id="IPR007197">
    <property type="entry name" value="rSAM"/>
</dbReference>
<evidence type="ECO:0000313" key="8">
    <source>
        <dbReference type="EMBL" id="BBO73916.1"/>
    </source>
</evidence>
<dbReference type="Pfam" id="PF04055">
    <property type="entry name" value="Radical_SAM"/>
    <property type="match status" value="1"/>
</dbReference>
<keyword evidence="6" id="KW-0411">Iron-sulfur</keyword>
<dbReference type="PROSITE" id="PS51918">
    <property type="entry name" value="RADICAL_SAM"/>
    <property type="match status" value="1"/>
</dbReference>
<dbReference type="InterPro" id="IPR040084">
    <property type="entry name" value="GTPase_Obg"/>
</dbReference>
<dbReference type="PANTHER" id="PTHR43787">
    <property type="entry name" value="FEMO COFACTOR BIOSYNTHESIS PROTEIN NIFB-RELATED"/>
    <property type="match status" value="1"/>
</dbReference>
<evidence type="ECO:0000313" key="9">
    <source>
        <dbReference type="Proteomes" id="UP000427769"/>
    </source>
</evidence>
<sequence length="329" mass="37584">MIAREQQKYKNRMMNTDCPYPYRTLFGPVLSRRLGVSLGVDLVPHKTCTLDCVYCECGATTHLTLRRKEYVSVDRVMAELHRYLSHNEKIDYITFSGSGEPTLNDGIGEIIQFLKSDYPEFKVAVLTNSTLFDQRSVREQVKNADVVMASLDAGTDDRFRQINRPHPQLDLKGIVDGVSAFGKMFDGRLILEYFAVRNVNDSDDDLYRLKEILRRIDSKGIVVNTLDRPGTQGWVRPVESNRLRIISEFLGNAEVVKYPSCNQPVGERRHGDLMARLVDTVRRRPYTARDVSQIMGLDVETVKPMLDRLVASNRLVSKRMDRGLFYLAA</sequence>
<dbReference type="InterPro" id="IPR058240">
    <property type="entry name" value="rSAM_sf"/>
</dbReference>
<keyword evidence="5" id="KW-0408">Iron</keyword>
<gene>
    <name evidence="8" type="ORF">DSCW_13330</name>
</gene>
<dbReference type="SFLD" id="SFLDS00029">
    <property type="entry name" value="Radical_SAM"/>
    <property type="match status" value="1"/>
</dbReference>
<accession>A0A5K7YX47</accession>
<evidence type="ECO:0000259" key="7">
    <source>
        <dbReference type="PROSITE" id="PS51918"/>
    </source>
</evidence>
<feature type="domain" description="Radical SAM core" evidence="7">
    <location>
        <begin position="34"/>
        <end position="268"/>
    </location>
</feature>
<evidence type="ECO:0000256" key="6">
    <source>
        <dbReference type="ARBA" id="ARBA00023014"/>
    </source>
</evidence>
<dbReference type="AlphaFoldDB" id="A0A5K7YX47"/>
<proteinExistence type="predicted"/>
<dbReference type="SFLD" id="SFLDG01083">
    <property type="entry name" value="Uncharacterised_Radical_SAM_Su"/>
    <property type="match status" value="1"/>
</dbReference>
<reference evidence="8 9" key="1">
    <citation type="submission" date="2019-11" db="EMBL/GenBank/DDBJ databases">
        <title>Comparative genomics of hydrocarbon-degrading Desulfosarcina strains.</title>
        <authorList>
            <person name="Watanabe M."/>
            <person name="Kojima H."/>
            <person name="Fukui M."/>
        </authorList>
    </citation>
    <scope>NUCLEOTIDE SEQUENCE [LARGE SCALE GENOMIC DNA]</scope>
    <source>
        <strain evidence="8 9">PP31</strain>
    </source>
</reference>
<dbReference type="KEGG" id="dwd:DSCW_13330"/>
<dbReference type="SUPFAM" id="SSF102114">
    <property type="entry name" value="Radical SAM enzymes"/>
    <property type="match status" value="1"/>
</dbReference>